<protein>
    <submittedName>
        <fullName evidence="2">Uncharacterized protein</fullName>
    </submittedName>
</protein>
<evidence type="ECO:0000313" key="3">
    <source>
        <dbReference type="Proteomes" id="UP001054902"/>
    </source>
</evidence>
<keyword evidence="3" id="KW-1185">Reference proteome</keyword>
<evidence type="ECO:0000313" key="2">
    <source>
        <dbReference type="EMBL" id="GFH52729.1"/>
    </source>
</evidence>
<comment type="caution">
    <text evidence="2">The sequence shown here is derived from an EMBL/GenBank/DDBJ whole genome shotgun (WGS) entry which is preliminary data.</text>
</comment>
<gene>
    <name evidence="2" type="ORF">CTEN210_09205</name>
</gene>
<organism evidence="2 3">
    <name type="scientific">Chaetoceros tenuissimus</name>
    <dbReference type="NCBI Taxonomy" id="426638"/>
    <lineage>
        <taxon>Eukaryota</taxon>
        <taxon>Sar</taxon>
        <taxon>Stramenopiles</taxon>
        <taxon>Ochrophyta</taxon>
        <taxon>Bacillariophyta</taxon>
        <taxon>Coscinodiscophyceae</taxon>
        <taxon>Chaetocerotophycidae</taxon>
        <taxon>Chaetocerotales</taxon>
        <taxon>Chaetocerotaceae</taxon>
        <taxon>Chaetoceros</taxon>
    </lineage>
</organism>
<proteinExistence type="predicted"/>
<accession>A0AAD3H7F0</accession>
<dbReference type="Proteomes" id="UP001054902">
    <property type="component" value="Unassembled WGS sequence"/>
</dbReference>
<dbReference type="AlphaFoldDB" id="A0AAD3H7F0"/>
<evidence type="ECO:0000256" key="1">
    <source>
        <dbReference type="SAM" id="MobiDB-lite"/>
    </source>
</evidence>
<name>A0AAD3H7F0_9STRA</name>
<feature type="compositionally biased region" description="Polar residues" evidence="1">
    <location>
        <begin position="256"/>
        <end position="271"/>
    </location>
</feature>
<reference evidence="2 3" key="1">
    <citation type="journal article" date="2021" name="Sci. Rep.">
        <title>The genome of the diatom Chaetoceros tenuissimus carries an ancient integrated fragment of an extant virus.</title>
        <authorList>
            <person name="Hongo Y."/>
            <person name="Kimura K."/>
            <person name="Takaki Y."/>
            <person name="Yoshida Y."/>
            <person name="Baba S."/>
            <person name="Kobayashi G."/>
            <person name="Nagasaki K."/>
            <person name="Hano T."/>
            <person name="Tomaru Y."/>
        </authorList>
    </citation>
    <scope>NUCLEOTIDE SEQUENCE [LARGE SCALE GENOMIC DNA]</scope>
    <source>
        <strain evidence="2 3">NIES-3715</strain>
    </source>
</reference>
<feature type="compositionally biased region" description="Basic and acidic residues" evidence="1">
    <location>
        <begin position="243"/>
        <end position="254"/>
    </location>
</feature>
<dbReference type="EMBL" id="BLLK01000046">
    <property type="protein sequence ID" value="GFH52729.1"/>
    <property type="molecule type" value="Genomic_DNA"/>
</dbReference>
<feature type="region of interest" description="Disordered" evidence="1">
    <location>
        <begin position="242"/>
        <end position="271"/>
    </location>
</feature>
<sequence>MQATTKSIVEVTEKDDELDELLSSAVQLGLVTPLGAEKISGTNVDSIRTQSTNPIGIESTHSLGTLDISHHDVLESSTKSILKKSPSYLGDSNNTISSSAKKRLSFAQVNVREYDRTISDNPSCLCGLPVGIDWTYSSESLLELDDYEKMKGMRRSVSVLRMPKRVREDLLRNKLGFSDEELAAVKKEVKKTQRSRSMTDFTSHYWRLEDAGQSIARKMKKTFGGKKTKPQSNHDAAVQIHIMESKRRNMDLERSLGSSVNSNNSDGPLSF</sequence>